<feature type="transmembrane region" description="Helical" evidence="1">
    <location>
        <begin position="52"/>
        <end position="76"/>
    </location>
</feature>
<evidence type="ECO:0000256" key="1">
    <source>
        <dbReference type="SAM" id="Phobius"/>
    </source>
</evidence>
<organism evidence="2 3">
    <name type="scientific">Chryseobacterium vrystaatense</name>
    <dbReference type="NCBI Taxonomy" id="307480"/>
    <lineage>
        <taxon>Bacteria</taxon>
        <taxon>Pseudomonadati</taxon>
        <taxon>Bacteroidota</taxon>
        <taxon>Flavobacteriia</taxon>
        <taxon>Flavobacteriales</taxon>
        <taxon>Weeksellaceae</taxon>
        <taxon>Chryseobacterium group</taxon>
        <taxon>Chryseobacterium</taxon>
    </lineage>
</organism>
<reference evidence="2 3" key="1">
    <citation type="submission" date="2014-07" db="EMBL/GenBank/DDBJ databases">
        <title>Genome of Chryseobacterium vrystaatense LMG 22846.</title>
        <authorList>
            <person name="Pipes S.E."/>
            <person name="Stropko S.J."/>
            <person name="Newman J.D."/>
        </authorList>
    </citation>
    <scope>NUCLEOTIDE SEQUENCE [LARGE SCALE GENOMIC DNA]</scope>
    <source>
        <strain evidence="2 3">LMG 22846</strain>
    </source>
</reference>
<keyword evidence="1" id="KW-0472">Membrane</keyword>
<feature type="transmembrane region" description="Helical" evidence="1">
    <location>
        <begin position="20"/>
        <end position="46"/>
    </location>
</feature>
<feature type="transmembrane region" description="Helical" evidence="1">
    <location>
        <begin position="206"/>
        <end position="227"/>
    </location>
</feature>
<dbReference type="Proteomes" id="UP000028719">
    <property type="component" value="Unassembled WGS sequence"/>
</dbReference>
<gene>
    <name evidence="2" type="ORF">IW16_10025</name>
</gene>
<accession>A0ABR4UMI8</accession>
<evidence type="ECO:0008006" key="4">
    <source>
        <dbReference type="Google" id="ProtNLM"/>
    </source>
</evidence>
<evidence type="ECO:0000313" key="2">
    <source>
        <dbReference type="EMBL" id="KFF26203.1"/>
    </source>
</evidence>
<dbReference type="EMBL" id="JPRI01000003">
    <property type="protein sequence ID" value="KFF26203.1"/>
    <property type="molecule type" value="Genomic_DNA"/>
</dbReference>
<protein>
    <recommendedName>
        <fullName evidence="4">PH domain-containing protein</fullName>
    </recommendedName>
</protein>
<keyword evidence="3" id="KW-1185">Reference proteome</keyword>
<sequence length="230" mass="25879">MSSEKPFSSIESRINLFPTVMLQGLLYFMLLAAFAFLILLPAYGIYKRGIEVMIFPALLCFPIGLGILIPSVKYYIIKRSEQPSKIIVNDVGLLYCNKKGEAVNKVLYADLVSSGKDFDISTVNTRSSGIIPMLEVFIASEKEGSAVSRIEMNLPLHVVRDRYTLFAHFLKGISTFRPDLKIAPQVFLNYFIDPETWQINRKGASYLFLLIIAAALLTCGIIMWLVMTFT</sequence>
<evidence type="ECO:0000313" key="3">
    <source>
        <dbReference type="Proteomes" id="UP000028719"/>
    </source>
</evidence>
<comment type="caution">
    <text evidence="2">The sequence shown here is derived from an EMBL/GenBank/DDBJ whole genome shotgun (WGS) entry which is preliminary data.</text>
</comment>
<dbReference type="RefSeq" id="WP_034743067.1">
    <property type="nucleotide sequence ID" value="NZ_JPRI01000003.1"/>
</dbReference>
<proteinExistence type="predicted"/>
<keyword evidence="1" id="KW-0812">Transmembrane</keyword>
<keyword evidence="1" id="KW-1133">Transmembrane helix</keyword>
<name>A0ABR4UMI8_9FLAO</name>